<comment type="caution">
    <text evidence="6">The sequence shown here is derived from an EMBL/GenBank/DDBJ whole genome shotgun (WGS) entry which is preliminary data.</text>
</comment>
<sequence>MAVFHINVFLLLSLLTITIVTPMNGFNPLGDFNRSSFPKGFVFGTASSAYQYEGAAFEGGKGPSIWDNFTHKYPEKIKDRSNGDVAVDSYHKYKEDIELIKDLNMDAYRFSISWSRVLPKGKLSGGVNPEGIKYYNNLINGLLAKGLQPYVTLFHWDVPQALEDEYHGLLSHRIVDDFRDYAELCFKEFGDRVKHWITINEPWTVSMNAYAFGTLAPGRCSYWLNRNCTGGDSGTEPYLAAHNQLLAHSAAANLYRIKYKSSQRGIIGITLVSHWYEPATTATADVDASKRALDFMFGWYMNPLTRGEYPKSMRTLVGKRLPKFSKEESRELKGSFDFLGLNYYSSYYAAHASHHPNVVQPAIQTDSLVNATFEHNGKPLGPMSASSWLCIYPKGLHNLLLYTKKTYEDPVIYITENGRDEFNDPTLSLEESLLDTYRIDYYYRHLYYIETAIRHGVNVKGYFAWSLLDNFEWDSGSSLRFGLVFVDFKDGQKRHPKLSAEWFKNFLVKS</sequence>
<dbReference type="Proteomes" id="UP001058974">
    <property type="component" value="Chromosome 7"/>
</dbReference>
<dbReference type="Gramene" id="chrUn0173G0000100-T1">
    <property type="protein sequence ID" value="KAI5381895.1"/>
    <property type="gene ID" value="KIW84_UN0352"/>
</dbReference>
<dbReference type="Gramene" id="PSAT_LOCUS29923_t1">
    <property type="protein sequence ID" value="CAL5211505.1"/>
    <property type="gene ID" value="PSAT_LOCUS29923"/>
</dbReference>
<protein>
    <submittedName>
        <fullName evidence="6">Beta-glucosidase 12</fullName>
    </submittedName>
</protein>
<evidence type="ECO:0000313" key="6">
    <source>
        <dbReference type="EMBL" id="KAI5390645.1"/>
    </source>
</evidence>
<dbReference type="Gramene" id="PSAT_LOCUS29917_t1">
    <property type="protein sequence ID" value="CAL5211499.1"/>
    <property type="gene ID" value="PSAT_LOCUS29917"/>
</dbReference>
<dbReference type="EMBL" id="JAMSHJ010000007">
    <property type="protein sequence ID" value="KAI5390645.1"/>
    <property type="molecule type" value="Genomic_DNA"/>
</dbReference>
<dbReference type="AlphaFoldDB" id="A0A9D4VUY3"/>
<gene>
    <name evidence="6" type="ORF">KIW84_075808</name>
</gene>
<keyword evidence="3" id="KW-0326">Glycosidase</keyword>
<dbReference type="PANTHER" id="PTHR10353">
    <property type="entry name" value="GLYCOSYL HYDROLASE"/>
    <property type="match status" value="1"/>
</dbReference>
<dbReference type="GO" id="GO:0008422">
    <property type="term" value="F:beta-glucosidase activity"/>
    <property type="evidence" value="ECO:0007669"/>
    <property type="project" value="TreeGrafter"/>
</dbReference>
<dbReference type="GO" id="GO:0005975">
    <property type="term" value="P:carbohydrate metabolic process"/>
    <property type="evidence" value="ECO:0007669"/>
    <property type="project" value="InterPro"/>
</dbReference>
<dbReference type="Gramene" id="chrUn0010G0000600-T1">
    <property type="protein sequence ID" value="KAI5382234.1"/>
    <property type="gene ID" value="KIW84_UN0066"/>
</dbReference>
<feature type="signal peptide" evidence="5">
    <location>
        <begin position="1"/>
        <end position="25"/>
    </location>
</feature>
<dbReference type="Pfam" id="PF00232">
    <property type="entry name" value="Glyco_hydro_1"/>
    <property type="match status" value="1"/>
</dbReference>
<dbReference type="InterPro" id="IPR001360">
    <property type="entry name" value="Glyco_hydro_1"/>
</dbReference>
<evidence type="ECO:0000256" key="4">
    <source>
        <dbReference type="RuleBase" id="RU003690"/>
    </source>
</evidence>
<keyword evidence="7" id="KW-1185">Reference proteome</keyword>
<dbReference type="Gramene" id="chrUn1030G0000100-T1">
    <property type="protein sequence ID" value="KAI5381287.1"/>
    <property type="gene ID" value="KIW84_UN0857"/>
</dbReference>
<organism evidence="6 7">
    <name type="scientific">Pisum sativum</name>
    <name type="common">Garden pea</name>
    <name type="synonym">Lathyrus oleraceus</name>
    <dbReference type="NCBI Taxonomy" id="3888"/>
    <lineage>
        <taxon>Eukaryota</taxon>
        <taxon>Viridiplantae</taxon>
        <taxon>Streptophyta</taxon>
        <taxon>Embryophyta</taxon>
        <taxon>Tracheophyta</taxon>
        <taxon>Spermatophyta</taxon>
        <taxon>Magnoliopsida</taxon>
        <taxon>eudicotyledons</taxon>
        <taxon>Gunneridae</taxon>
        <taxon>Pentapetalae</taxon>
        <taxon>rosids</taxon>
        <taxon>fabids</taxon>
        <taxon>Fabales</taxon>
        <taxon>Fabaceae</taxon>
        <taxon>Papilionoideae</taxon>
        <taxon>50 kb inversion clade</taxon>
        <taxon>NPAAA clade</taxon>
        <taxon>Hologalegina</taxon>
        <taxon>IRL clade</taxon>
        <taxon>Fabeae</taxon>
        <taxon>Lathyrus</taxon>
    </lineage>
</organism>
<dbReference type="FunFam" id="3.20.20.80:FF:000020">
    <property type="entry name" value="Beta-glucosidase 12"/>
    <property type="match status" value="1"/>
</dbReference>
<dbReference type="SUPFAM" id="SSF51445">
    <property type="entry name" value="(Trans)glycosidases"/>
    <property type="match status" value="1"/>
</dbReference>
<reference evidence="6 7" key="1">
    <citation type="journal article" date="2022" name="Nat. Genet.">
        <title>Improved pea reference genome and pan-genome highlight genomic features and evolutionary characteristics.</title>
        <authorList>
            <person name="Yang T."/>
            <person name="Liu R."/>
            <person name="Luo Y."/>
            <person name="Hu S."/>
            <person name="Wang D."/>
            <person name="Wang C."/>
            <person name="Pandey M.K."/>
            <person name="Ge S."/>
            <person name="Xu Q."/>
            <person name="Li N."/>
            <person name="Li G."/>
            <person name="Huang Y."/>
            <person name="Saxena R.K."/>
            <person name="Ji Y."/>
            <person name="Li M."/>
            <person name="Yan X."/>
            <person name="He Y."/>
            <person name="Liu Y."/>
            <person name="Wang X."/>
            <person name="Xiang C."/>
            <person name="Varshney R.K."/>
            <person name="Ding H."/>
            <person name="Gao S."/>
            <person name="Zong X."/>
        </authorList>
    </citation>
    <scope>NUCLEOTIDE SEQUENCE [LARGE SCALE GENOMIC DNA]</scope>
    <source>
        <strain evidence="6 7">cv. Zhongwan 6</strain>
    </source>
</reference>
<feature type="chain" id="PRO_5039104114" evidence="5">
    <location>
        <begin position="26"/>
        <end position="510"/>
    </location>
</feature>
<dbReference type="InterPro" id="IPR033132">
    <property type="entry name" value="GH_1_N_CS"/>
</dbReference>
<dbReference type="PROSITE" id="PS00653">
    <property type="entry name" value="GLYCOSYL_HYDROL_F1_2"/>
    <property type="match status" value="1"/>
</dbReference>
<keyword evidence="2" id="KW-0378">Hydrolase</keyword>
<keyword evidence="5" id="KW-0732">Signal</keyword>
<comment type="similarity">
    <text evidence="1 4">Belongs to the glycosyl hydrolase 1 family.</text>
</comment>
<dbReference type="Gramene" id="PSAT_LOCUS29918_t1">
    <property type="protein sequence ID" value="CAL5211500.1"/>
    <property type="gene ID" value="PSAT_LOCUS29918"/>
</dbReference>
<dbReference type="Gene3D" id="3.20.20.80">
    <property type="entry name" value="Glycosidases"/>
    <property type="match status" value="1"/>
</dbReference>
<dbReference type="Gramene" id="Psat07G0580800-T1">
    <property type="protein sequence ID" value="KAI5390645.1"/>
    <property type="gene ID" value="KIW84_075808"/>
</dbReference>
<name>A0A9D4VUY3_PEA</name>
<evidence type="ECO:0000256" key="3">
    <source>
        <dbReference type="ARBA" id="ARBA00023295"/>
    </source>
</evidence>
<proteinExistence type="inferred from homology"/>
<dbReference type="InterPro" id="IPR017853">
    <property type="entry name" value="GH"/>
</dbReference>
<evidence type="ECO:0000313" key="7">
    <source>
        <dbReference type="Proteomes" id="UP001058974"/>
    </source>
</evidence>
<accession>A0A9D4VUY3</accession>
<evidence type="ECO:0000256" key="2">
    <source>
        <dbReference type="ARBA" id="ARBA00022801"/>
    </source>
</evidence>
<dbReference type="PRINTS" id="PR00131">
    <property type="entry name" value="GLHYDRLASE1"/>
</dbReference>
<dbReference type="Gramene" id="PSAT_LOCUS29924_t1">
    <property type="protein sequence ID" value="CAL5211506.1"/>
    <property type="gene ID" value="PSAT_LOCUS29924"/>
</dbReference>
<dbReference type="OrthoDB" id="65569at2759"/>
<dbReference type="PANTHER" id="PTHR10353:SF240">
    <property type="entry name" value="BETA-GLUCOSIDASE, PUTATIVE-RELATED"/>
    <property type="match status" value="1"/>
</dbReference>
<evidence type="ECO:0000256" key="5">
    <source>
        <dbReference type="SAM" id="SignalP"/>
    </source>
</evidence>
<evidence type="ECO:0000256" key="1">
    <source>
        <dbReference type="ARBA" id="ARBA00010838"/>
    </source>
</evidence>